<evidence type="ECO:0000313" key="3">
    <source>
        <dbReference type="Proteomes" id="UP000515307"/>
    </source>
</evidence>
<protein>
    <recommendedName>
        <fullName evidence="4">Proline rich protein membrane protein</fullName>
    </recommendedName>
</protein>
<keyword evidence="3" id="KW-1185">Reference proteome</keyword>
<dbReference type="AlphaFoldDB" id="A0A7G7BDF5"/>
<name>A0A7G7BDF5_9ACTN</name>
<evidence type="ECO:0008006" key="4">
    <source>
        <dbReference type="Google" id="ProtNLM"/>
    </source>
</evidence>
<evidence type="ECO:0000256" key="1">
    <source>
        <dbReference type="SAM" id="Phobius"/>
    </source>
</evidence>
<keyword evidence="1" id="KW-0472">Membrane</keyword>
<evidence type="ECO:0000313" key="2">
    <source>
        <dbReference type="EMBL" id="QNE73370.1"/>
    </source>
</evidence>
<dbReference type="InterPro" id="IPR039708">
    <property type="entry name" value="MT1774/Rv1733c-like"/>
</dbReference>
<dbReference type="RefSeq" id="WP_185296936.1">
    <property type="nucleotide sequence ID" value="NZ_CP045702.1"/>
</dbReference>
<keyword evidence="1" id="KW-1133">Transmembrane helix</keyword>
<organism evidence="2 3">
    <name type="scientific">Streptomyces finlayi</name>
    <dbReference type="NCBI Taxonomy" id="67296"/>
    <lineage>
        <taxon>Bacteria</taxon>
        <taxon>Bacillati</taxon>
        <taxon>Actinomycetota</taxon>
        <taxon>Actinomycetes</taxon>
        <taxon>Kitasatosporales</taxon>
        <taxon>Streptomycetaceae</taxon>
        <taxon>Streptomyces</taxon>
    </lineage>
</organism>
<gene>
    <name evidence="2" type="ORF">F0344_00880</name>
</gene>
<dbReference type="EMBL" id="CP045702">
    <property type="protein sequence ID" value="QNE73370.1"/>
    <property type="molecule type" value="Genomic_DNA"/>
</dbReference>
<dbReference type="PANTHER" id="PTHR42305:SF1">
    <property type="entry name" value="MEMBRANE PROTEIN RV1733C-RELATED"/>
    <property type="match status" value="1"/>
</dbReference>
<keyword evidence="1" id="KW-0812">Transmembrane</keyword>
<reference evidence="3" key="1">
    <citation type="submission" date="2019-10" db="EMBL/GenBank/DDBJ databases">
        <title>Antimicrobial potential of Antarctic Bacteria.</title>
        <authorList>
            <person name="Benaud N."/>
            <person name="Edwards R.J."/>
            <person name="Ferrari B.C."/>
        </authorList>
    </citation>
    <scope>NUCLEOTIDE SEQUENCE [LARGE SCALE GENOMIC DNA]</scope>
    <source>
        <strain evidence="3">NBSH44</strain>
    </source>
</reference>
<dbReference type="PANTHER" id="PTHR42305">
    <property type="entry name" value="MEMBRANE PROTEIN RV1733C-RELATED"/>
    <property type="match status" value="1"/>
</dbReference>
<feature type="transmembrane region" description="Helical" evidence="1">
    <location>
        <begin position="141"/>
        <end position="167"/>
    </location>
</feature>
<accession>A0A7G7BDF5</accession>
<dbReference type="KEGG" id="sfiy:F0344_00880"/>
<dbReference type="Proteomes" id="UP000515307">
    <property type="component" value="Chromosome"/>
</dbReference>
<proteinExistence type="predicted"/>
<sequence length="195" mass="21111">MLAPVWKRQWRNHPLRRRVDLLEAWAFLALFALLVLGAPAAGAAAARAVYTYDLGVAADQEASRRQVPAVVVRRVPPADISVGETGRGDTVRALVRWTALEGSPDRGISFVPAGLERGDRTTVWLDRRGHVSAPPLSHEHIMAGAFTVGAATAGAGVGAAAAAGLVVRRAAGRYRMTVWEREWQRVGPSWRRHDA</sequence>